<proteinExistence type="predicted"/>
<dbReference type="InterPro" id="IPR003593">
    <property type="entry name" value="AAA+_ATPase"/>
</dbReference>
<dbReference type="Gene3D" id="3.40.50.300">
    <property type="entry name" value="P-loop containing nucleotide triphosphate hydrolases"/>
    <property type="match status" value="1"/>
</dbReference>
<protein>
    <submittedName>
        <fullName evidence="11">Uncharacterized protein</fullName>
    </submittedName>
</protein>
<dbReference type="InterPro" id="IPR036640">
    <property type="entry name" value="ABC1_TM_sf"/>
</dbReference>
<evidence type="ECO:0000256" key="3">
    <source>
        <dbReference type="ARBA" id="ARBA00022692"/>
    </source>
</evidence>
<keyword evidence="12" id="KW-1185">Reference proteome</keyword>
<dbReference type="FunFam" id="3.40.50.300:FF:001371">
    <property type="entry name" value="ABC transporter ATP-binding protein"/>
    <property type="match status" value="1"/>
</dbReference>
<feature type="domain" description="ABC transporter" evidence="9">
    <location>
        <begin position="409"/>
        <end position="646"/>
    </location>
</feature>
<feature type="transmembrane region" description="Helical" evidence="8">
    <location>
        <begin position="320"/>
        <end position="340"/>
    </location>
</feature>
<dbReference type="OrthoDB" id="6500128at2759"/>
<accession>A0A7I8L5R8</accession>
<dbReference type="InterPro" id="IPR017871">
    <property type="entry name" value="ABC_transporter-like_CS"/>
</dbReference>
<keyword evidence="3 8" id="KW-0812">Transmembrane</keyword>
<evidence type="ECO:0000256" key="4">
    <source>
        <dbReference type="ARBA" id="ARBA00022741"/>
    </source>
</evidence>
<evidence type="ECO:0000256" key="2">
    <source>
        <dbReference type="ARBA" id="ARBA00022448"/>
    </source>
</evidence>
<dbReference type="InterPro" id="IPR011527">
    <property type="entry name" value="ABC1_TM_dom"/>
</dbReference>
<dbReference type="EMBL" id="LR746274">
    <property type="protein sequence ID" value="CAA7405353.1"/>
    <property type="molecule type" value="Genomic_DNA"/>
</dbReference>
<dbReference type="Pfam" id="PF00664">
    <property type="entry name" value="ABC_membrane"/>
    <property type="match status" value="1"/>
</dbReference>
<dbReference type="Pfam" id="PF00005">
    <property type="entry name" value="ABC_tran"/>
    <property type="match status" value="1"/>
</dbReference>
<dbReference type="SUPFAM" id="SSF90123">
    <property type="entry name" value="ABC transporter transmembrane region"/>
    <property type="match status" value="1"/>
</dbReference>
<evidence type="ECO:0000256" key="6">
    <source>
        <dbReference type="ARBA" id="ARBA00022989"/>
    </source>
</evidence>
<dbReference type="CDD" id="cd07346">
    <property type="entry name" value="ABC_6TM_exporters"/>
    <property type="match status" value="1"/>
</dbReference>
<keyword evidence="6 8" id="KW-1133">Transmembrane helix</keyword>
<dbReference type="GO" id="GO:0005524">
    <property type="term" value="F:ATP binding"/>
    <property type="evidence" value="ECO:0007669"/>
    <property type="project" value="UniProtKB-KW"/>
</dbReference>
<name>A0A7I8L5R8_SPIIN</name>
<dbReference type="PANTHER" id="PTHR24221">
    <property type="entry name" value="ATP-BINDING CASSETTE SUB-FAMILY B"/>
    <property type="match status" value="1"/>
</dbReference>
<dbReference type="PANTHER" id="PTHR24221:SF630">
    <property type="entry name" value="ABC TRANSPORTER B FAMILY MEMBER 29, CHLOROPLASTIC"/>
    <property type="match status" value="1"/>
</dbReference>
<dbReference type="InterPro" id="IPR039421">
    <property type="entry name" value="Type_1_exporter"/>
</dbReference>
<feature type="domain" description="ABC transmembrane type-1" evidence="10">
    <location>
        <begin position="112"/>
        <end position="375"/>
    </location>
</feature>
<evidence type="ECO:0000256" key="1">
    <source>
        <dbReference type="ARBA" id="ARBA00004141"/>
    </source>
</evidence>
<dbReference type="SUPFAM" id="SSF52540">
    <property type="entry name" value="P-loop containing nucleoside triphosphate hydrolases"/>
    <property type="match status" value="1"/>
</dbReference>
<organism evidence="11 12">
    <name type="scientific">Spirodela intermedia</name>
    <name type="common">Intermediate duckweed</name>
    <dbReference type="NCBI Taxonomy" id="51605"/>
    <lineage>
        <taxon>Eukaryota</taxon>
        <taxon>Viridiplantae</taxon>
        <taxon>Streptophyta</taxon>
        <taxon>Embryophyta</taxon>
        <taxon>Tracheophyta</taxon>
        <taxon>Spermatophyta</taxon>
        <taxon>Magnoliopsida</taxon>
        <taxon>Liliopsida</taxon>
        <taxon>Araceae</taxon>
        <taxon>Lemnoideae</taxon>
        <taxon>Spirodela</taxon>
    </lineage>
</organism>
<evidence type="ECO:0000259" key="10">
    <source>
        <dbReference type="PROSITE" id="PS50929"/>
    </source>
</evidence>
<feature type="transmembrane region" description="Helical" evidence="8">
    <location>
        <begin position="228"/>
        <end position="249"/>
    </location>
</feature>
<dbReference type="PROSITE" id="PS00211">
    <property type="entry name" value="ABC_TRANSPORTER_1"/>
    <property type="match status" value="1"/>
</dbReference>
<evidence type="ECO:0000313" key="11">
    <source>
        <dbReference type="EMBL" id="CAA7405353.1"/>
    </source>
</evidence>
<keyword evidence="5" id="KW-0067">ATP-binding</keyword>
<evidence type="ECO:0000313" key="12">
    <source>
        <dbReference type="Proteomes" id="UP000663760"/>
    </source>
</evidence>
<keyword evidence="7 8" id="KW-0472">Membrane</keyword>
<gene>
    <name evidence="11" type="ORF">SI8410_11016031</name>
</gene>
<evidence type="ECO:0000259" key="9">
    <source>
        <dbReference type="PROSITE" id="PS50893"/>
    </source>
</evidence>
<dbReference type="Proteomes" id="UP000663760">
    <property type="component" value="Chromosome 11"/>
</dbReference>
<evidence type="ECO:0000256" key="5">
    <source>
        <dbReference type="ARBA" id="ARBA00022840"/>
    </source>
</evidence>
<dbReference type="PROSITE" id="PS50929">
    <property type="entry name" value="ABC_TM1F"/>
    <property type="match status" value="1"/>
</dbReference>
<sequence>MLRLVAVSPAASLPLFPTDHPRRRFPAIPSSPCLALPPLPLVRALDGGSSPCRPSAFAALSSRRGSVNCELLPSSPLQLIAPYVEAEWELILKGWLCSAVSVYCLARFVPKMGQLSSVMGRYGPERLLVEVMKLASLGVIRSVACYLQQAYLWEAALRAVCKIRVDVFGKLVHRDLGFFEGRGGIPTGEVAHRITAEAKDVADTVFALLNTSLPNALQLMAMATQMVVISPVLSFISALVIPLMSLVVAHLGERLRKISQEAQSSAARLSAYLNEVLQSMLVVKANNAELSETSRFQKFAYDDLTKLLKKRRAKVFVPEIVKVIHIGGTLLLCAAAVLASRGLFDSSYMVSFIISVALLVDPIEGMGKAFNELKQGEPAIERLFNLTNFRPQVIEKPNAVDRDSVAGDIKFCDVTFRYEETTRPVLDRLNLHIRPGETVAFVGPSGGGKTTLTKLLLRLYDPQSGQILLDDEDIKGIRLRSLRGHIGLVSQDVALFSGTVAENIGYKDLMGEINMELVEKAARTANAVEFIRNLPDGYDTDLGQKGSVLSGGQRQRLAIARALYQESSILILDEATSALDSRSEGLVRQSLESLTANHTVLVIAHRVETVLMADRIFLLDGGQLEEVSRSAFLSRDGKPAPPMANGLIV</sequence>
<dbReference type="InterPro" id="IPR003439">
    <property type="entry name" value="ABC_transporter-like_ATP-bd"/>
</dbReference>
<keyword evidence="4" id="KW-0547">Nucleotide-binding</keyword>
<dbReference type="GO" id="GO:0016887">
    <property type="term" value="F:ATP hydrolysis activity"/>
    <property type="evidence" value="ECO:0007669"/>
    <property type="project" value="InterPro"/>
</dbReference>
<dbReference type="GO" id="GO:0140359">
    <property type="term" value="F:ABC-type transporter activity"/>
    <property type="evidence" value="ECO:0007669"/>
    <property type="project" value="InterPro"/>
</dbReference>
<dbReference type="GO" id="GO:0016020">
    <property type="term" value="C:membrane"/>
    <property type="evidence" value="ECO:0007669"/>
    <property type="project" value="UniProtKB-SubCell"/>
</dbReference>
<dbReference type="Gene3D" id="1.20.1560.10">
    <property type="entry name" value="ABC transporter type 1, transmembrane domain"/>
    <property type="match status" value="1"/>
</dbReference>
<keyword evidence="2" id="KW-0813">Transport</keyword>
<comment type="subcellular location">
    <subcellularLocation>
        <location evidence="1">Membrane</location>
        <topology evidence="1">Multi-pass membrane protein</topology>
    </subcellularLocation>
</comment>
<evidence type="ECO:0000256" key="7">
    <source>
        <dbReference type="ARBA" id="ARBA00023136"/>
    </source>
</evidence>
<dbReference type="SMART" id="SM00382">
    <property type="entry name" value="AAA"/>
    <property type="match status" value="1"/>
</dbReference>
<evidence type="ECO:0000256" key="8">
    <source>
        <dbReference type="SAM" id="Phobius"/>
    </source>
</evidence>
<reference evidence="11" key="1">
    <citation type="submission" date="2020-02" db="EMBL/GenBank/DDBJ databases">
        <authorList>
            <person name="Scholz U."/>
            <person name="Mascher M."/>
            <person name="Fiebig A."/>
        </authorList>
    </citation>
    <scope>NUCLEOTIDE SEQUENCE</scope>
</reference>
<dbReference type="AlphaFoldDB" id="A0A7I8L5R8"/>
<dbReference type="PROSITE" id="PS50893">
    <property type="entry name" value="ABC_TRANSPORTER_2"/>
    <property type="match status" value="1"/>
</dbReference>
<dbReference type="FunFam" id="1.20.1560.10:FF:000096">
    <property type="entry name" value="ABC transporter related"/>
    <property type="match status" value="1"/>
</dbReference>
<dbReference type="InterPro" id="IPR027417">
    <property type="entry name" value="P-loop_NTPase"/>
</dbReference>